<evidence type="ECO:0000256" key="2">
    <source>
        <dbReference type="ARBA" id="ARBA00022840"/>
    </source>
</evidence>
<reference evidence="5 6" key="1">
    <citation type="submission" date="2016-02" db="EMBL/GenBank/DDBJ databases">
        <authorList>
            <person name="Wen L."/>
            <person name="He K."/>
            <person name="Yang H."/>
        </authorList>
    </citation>
    <scope>NUCLEOTIDE SEQUENCE [LARGE SCALE GENOMIC DNA]</scope>
    <source>
        <strain evidence="5">Trichococcus palustris</strain>
    </source>
</reference>
<keyword evidence="5" id="KW-0808">Transferase</keyword>
<keyword evidence="2 3" id="KW-0067">ATP-binding</keyword>
<dbReference type="SUPFAM" id="SSF55729">
    <property type="entry name" value="Acyl-CoA N-acyltransferases (Nat)"/>
    <property type="match status" value="1"/>
</dbReference>
<protein>
    <recommendedName>
        <fullName evidence="3">[Citrate [pro-3S]-lyase] ligase</fullName>
        <ecNumber evidence="3">6.2.1.22</ecNumber>
    </recommendedName>
</protein>
<organism evidence="5 6">
    <name type="scientific">Trichococcus palustris</name>
    <dbReference type="NCBI Taxonomy" id="140314"/>
    <lineage>
        <taxon>Bacteria</taxon>
        <taxon>Bacillati</taxon>
        <taxon>Bacillota</taxon>
        <taxon>Bacilli</taxon>
        <taxon>Lactobacillales</taxon>
        <taxon>Carnobacteriaceae</taxon>
        <taxon>Trichococcus</taxon>
    </lineage>
</organism>
<keyword evidence="3" id="KW-0436">Ligase</keyword>
<dbReference type="Gene3D" id="3.40.50.620">
    <property type="entry name" value="HUPs"/>
    <property type="match status" value="1"/>
</dbReference>
<evidence type="ECO:0000256" key="3">
    <source>
        <dbReference type="PIRNR" id="PIRNR005751"/>
    </source>
</evidence>
<dbReference type="PROSITE" id="PS51186">
    <property type="entry name" value="GNAT"/>
    <property type="match status" value="1"/>
</dbReference>
<dbReference type="InterPro" id="IPR004821">
    <property type="entry name" value="Cyt_trans-like"/>
</dbReference>
<dbReference type="RefSeq" id="WP_087033105.1">
    <property type="nucleotide sequence ID" value="NZ_FJNE01000004.1"/>
</dbReference>
<dbReference type="SMART" id="SM00764">
    <property type="entry name" value="Citrate_ly_lig"/>
    <property type="match status" value="1"/>
</dbReference>
<dbReference type="InterPro" id="IPR014729">
    <property type="entry name" value="Rossmann-like_a/b/a_fold"/>
</dbReference>
<dbReference type="InterPro" id="IPR005216">
    <property type="entry name" value="Citrate_lyase_ligase"/>
</dbReference>
<dbReference type="InterPro" id="IPR000182">
    <property type="entry name" value="GNAT_dom"/>
</dbReference>
<name>A0A143YL34_9LACT</name>
<evidence type="ECO:0000313" key="5">
    <source>
        <dbReference type="EMBL" id="CZQ92615.1"/>
    </source>
</evidence>
<comment type="function">
    <text evidence="3">Acetylation of prosthetic group (2-(5''-phosphoribosyl)-3'-dephosphocoenzyme-A) of the gamma subunit of citrate lyase.</text>
</comment>
<keyword evidence="6" id="KW-1185">Reference proteome</keyword>
<accession>A0A143YL34</accession>
<dbReference type="EC" id="6.2.1.22" evidence="3"/>
<feature type="domain" description="N-acetyltransferase" evidence="4">
    <location>
        <begin position="1"/>
        <end position="134"/>
    </location>
</feature>
<dbReference type="PANTHER" id="PTHR40599">
    <property type="entry name" value="[CITRATE [PRO-3S]-LYASE] LIGASE"/>
    <property type="match status" value="1"/>
</dbReference>
<comment type="catalytic activity">
    <reaction evidence="3">
        <text>holo-[citrate lyase ACP] + acetate + ATP = acetyl-[citrate lyase ACP] + AMP + diphosphate</text>
        <dbReference type="Rhea" id="RHEA:23788"/>
        <dbReference type="Rhea" id="RHEA-COMP:10158"/>
        <dbReference type="Rhea" id="RHEA-COMP:13710"/>
        <dbReference type="ChEBI" id="CHEBI:30089"/>
        <dbReference type="ChEBI" id="CHEBI:30616"/>
        <dbReference type="ChEBI" id="CHEBI:33019"/>
        <dbReference type="ChEBI" id="CHEBI:82683"/>
        <dbReference type="ChEBI" id="CHEBI:137976"/>
        <dbReference type="ChEBI" id="CHEBI:456215"/>
        <dbReference type="EC" id="6.2.1.22"/>
    </reaction>
</comment>
<dbReference type="OrthoDB" id="9779753at2"/>
<dbReference type="InterPro" id="IPR016181">
    <property type="entry name" value="Acyl_CoA_acyltransferase"/>
</dbReference>
<sequence>MYELKRIWITRVPADKKAWEDLLLSSGLVPDEQVDYTVGIYDRNKLIATGSTYQNIIKLVAVDPEYQSENLLTRIVMALTSKLHDEGIIHFFLYTKPCVAVSFTSLGFKEIVRTENILFMEQGSPDFSEYLTLLDTQRKPASHAGAIVMNANPFTKGHLYLVETAAAQVDVLYLFVLSDDRSDFSTAERLMLVEAGTKHLPNVVILPTRDYQVSSATFPSYFLKDQAMESVARIQATLDATLFKERIAPVLHIKTRYVGEEPLSPVTEVYNESMRHVFSGSLDLVVIPRLGIEGQVISATRVRKALKEDDFQTIKKLVPPTTYVYLAEKYDKNKFRGEKSGN</sequence>
<proteinExistence type="predicted"/>
<dbReference type="InterPro" id="IPR013166">
    <property type="entry name" value="Citrate_lyase_ligase_C"/>
</dbReference>
<dbReference type="SUPFAM" id="SSF52374">
    <property type="entry name" value="Nucleotidylyl transferase"/>
    <property type="match status" value="1"/>
</dbReference>
<dbReference type="Proteomes" id="UP000242754">
    <property type="component" value="Unassembled WGS sequence"/>
</dbReference>
<dbReference type="NCBIfam" id="TIGR00124">
    <property type="entry name" value="cit_ly_ligase"/>
    <property type="match status" value="1"/>
</dbReference>
<dbReference type="GO" id="GO:0008771">
    <property type="term" value="F:[citrate (pro-3S)-lyase] ligase activity"/>
    <property type="evidence" value="ECO:0007669"/>
    <property type="project" value="UniProtKB-EC"/>
</dbReference>
<gene>
    <name evidence="5" type="ORF">Tpal_1518</name>
</gene>
<keyword evidence="1 3" id="KW-0547">Nucleotide-binding</keyword>
<dbReference type="NCBIfam" id="TIGR00125">
    <property type="entry name" value="cyt_tran_rel"/>
    <property type="match status" value="1"/>
</dbReference>
<dbReference type="AlphaFoldDB" id="A0A143YL34"/>
<dbReference type="Pfam" id="PF08218">
    <property type="entry name" value="Citrate_ly_lig"/>
    <property type="match status" value="1"/>
</dbReference>
<dbReference type="EMBL" id="FJNE01000004">
    <property type="protein sequence ID" value="CZQ92615.1"/>
    <property type="molecule type" value="Genomic_DNA"/>
</dbReference>
<dbReference type="GO" id="GO:0005524">
    <property type="term" value="F:ATP binding"/>
    <property type="evidence" value="ECO:0007669"/>
    <property type="project" value="UniProtKB-UniRule"/>
</dbReference>
<evidence type="ECO:0000313" key="6">
    <source>
        <dbReference type="Proteomes" id="UP000242754"/>
    </source>
</evidence>
<dbReference type="PANTHER" id="PTHR40599:SF1">
    <property type="entry name" value="[CITRATE [PRO-3S]-LYASE] LIGASE"/>
    <property type="match status" value="1"/>
</dbReference>
<dbReference type="GO" id="GO:0016747">
    <property type="term" value="F:acyltransferase activity, transferring groups other than amino-acyl groups"/>
    <property type="evidence" value="ECO:0007669"/>
    <property type="project" value="InterPro"/>
</dbReference>
<dbReference type="STRING" id="140314.SAMN04488076_11624"/>
<dbReference type="PIRSF" id="PIRSF005751">
    <property type="entry name" value="Acet_citr_lig"/>
    <property type="match status" value="1"/>
</dbReference>
<evidence type="ECO:0000256" key="1">
    <source>
        <dbReference type="ARBA" id="ARBA00022741"/>
    </source>
</evidence>
<evidence type="ECO:0000259" key="4">
    <source>
        <dbReference type="PROSITE" id="PS51186"/>
    </source>
</evidence>
<keyword evidence="5" id="KW-0012">Acyltransferase</keyword>